<evidence type="ECO:0000313" key="5">
    <source>
        <dbReference type="EMBL" id="KAK3088662.1"/>
    </source>
</evidence>
<name>A0AA89BMU4_PINIB</name>
<feature type="domain" description="GH18" evidence="4">
    <location>
        <begin position="28"/>
        <end position="399"/>
    </location>
</feature>
<dbReference type="SUPFAM" id="SSF54556">
    <property type="entry name" value="Chitinase insertion domain"/>
    <property type="match status" value="1"/>
</dbReference>
<feature type="compositionally biased region" description="Basic and acidic residues" evidence="2">
    <location>
        <begin position="691"/>
        <end position="704"/>
    </location>
</feature>
<dbReference type="SUPFAM" id="SSF51445">
    <property type="entry name" value="(Trans)glycosidases"/>
    <property type="match status" value="1"/>
</dbReference>
<feature type="compositionally biased region" description="Basic and acidic residues" evidence="2">
    <location>
        <begin position="733"/>
        <end position="743"/>
    </location>
</feature>
<dbReference type="GO" id="GO:0006032">
    <property type="term" value="P:chitin catabolic process"/>
    <property type="evidence" value="ECO:0007669"/>
    <property type="project" value="TreeGrafter"/>
</dbReference>
<dbReference type="CDD" id="cd02872">
    <property type="entry name" value="GH18_chitolectin_chitotriosidase"/>
    <property type="match status" value="1"/>
</dbReference>
<evidence type="ECO:0000256" key="1">
    <source>
        <dbReference type="ARBA" id="ARBA00023157"/>
    </source>
</evidence>
<dbReference type="GO" id="GO:0004568">
    <property type="term" value="F:chitinase activity"/>
    <property type="evidence" value="ECO:0007669"/>
    <property type="project" value="TreeGrafter"/>
</dbReference>
<dbReference type="Gene3D" id="3.20.20.80">
    <property type="entry name" value="Glycosidases"/>
    <property type="match status" value="1"/>
</dbReference>
<feature type="chain" id="PRO_5041679899" description="GH18 domain-containing protein" evidence="3">
    <location>
        <begin position="23"/>
        <end position="1068"/>
    </location>
</feature>
<feature type="compositionally biased region" description="Polar residues" evidence="2">
    <location>
        <begin position="708"/>
        <end position="732"/>
    </location>
</feature>
<keyword evidence="3" id="KW-0732">Signal</keyword>
<dbReference type="EMBL" id="VSWD01000011">
    <property type="protein sequence ID" value="KAK3088662.1"/>
    <property type="molecule type" value="Genomic_DNA"/>
</dbReference>
<dbReference type="SMART" id="SM00636">
    <property type="entry name" value="Glyco_18"/>
    <property type="match status" value="1"/>
</dbReference>
<protein>
    <recommendedName>
        <fullName evidence="4">GH18 domain-containing protein</fullName>
    </recommendedName>
</protein>
<dbReference type="InterPro" id="IPR011583">
    <property type="entry name" value="Chitinase_II/V-like_cat"/>
</dbReference>
<evidence type="ECO:0000259" key="4">
    <source>
        <dbReference type="PROSITE" id="PS51910"/>
    </source>
</evidence>
<feature type="region of interest" description="Disordered" evidence="2">
    <location>
        <begin position="903"/>
        <end position="927"/>
    </location>
</feature>
<feature type="non-terminal residue" evidence="5">
    <location>
        <position position="1"/>
    </location>
</feature>
<feature type="signal peptide" evidence="3">
    <location>
        <begin position="1"/>
        <end position="22"/>
    </location>
</feature>
<feature type="compositionally biased region" description="Basic residues" evidence="2">
    <location>
        <begin position="777"/>
        <end position="790"/>
    </location>
</feature>
<reference evidence="5" key="1">
    <citation type="submission" date="2019-08" db="EMBL/GenBank/DDBJ databases">
        <title>The improved chromosome-level genome for the pearl oyster Pinctada fucata martensii using PacBio sequencing and Hi-C.</title>
        <authorList>
            <person name="Zheng Z."/>
        </authorList>
    </citation>
    <scope>NUCLEOTIDE SEQUENCE</scope>
    <source>
        <strain evidence="5">ZZ-2019</strain>
        <tissue evidence="5">Adductor muscle</tissue>
    </source>
</reference>
<feature type="compositionally biased region" description="Polar residues" evidence="2">
    <location>
        <begin position="801"/>
        <end position="813"/>
    </location>
</feature>
<dbReference type="InterPro" id="IPR001223">
    <property type="entry name" value="Glyco_hydro18_cat"/>
</dbReference>
<dbReference type="Gene3D" id="3.10.50.10">
    <property type="match status" value="1"/>
</dbReference>
<feature type="compositionally biased region" description="Polar residues" evidence="2">
    <location>
        <begin position="644"/>
        <end position="658"/>
    </location>
</feature>
<evidence type="ECO:0000256" key="3">
    <source>
        <dbReference type="SAM" id="SignalP"/>
    </source>
</evidence>
<dbReference type="FunFam" id="3.10.50.10:FF:000001">
    <property type="entry name" value="Chitinase 3-like 1"/>
    <property type="match status" value="1"/>
</dbReference>
<proteinExistence type="predicted"/>
<dbReference type="InterPro" id="IPR029070">
    <property type="entry name" value="Chitinase_insertion_sf"/>
</dbReference>
<evidence type="ECO:0000256" key="2">
    <source>
        <dbReference type="SAM" id="MobiDB-lite"/>
    </source>
</evidence>
<gene>
    <name evidence="5" type="ORF">FSP39_022037</name>
</gene>
<keyword evidence="6" id="KW-1185">Reference proteome</keyword>
<feature type="region of interest" description="Disordered" evidence="2">
    <location>
        <begin position="642"/>
        <end position="662"/>
    </location>
</feature>
<feature type="compositionally biased region" description="Polar residues" evidence="2">
    <location>
        <begin position="903"/>
        <end position="915"/>
    </location>
</feature>
<comment type="caution">
    <text evidence="5">The sequence shown here is derived from an EMBL/GenBank/DDBJ whole genome shotgun (WGS) entry which is preliminary data.</text>
</comment>
<dbReference type="PROSITE" id="PS51910">
    <property type="entry name" value="GH18_2"/>
    <property type="match status" value="1"/>
</dbReference>
<dbReference type="AlphaFoldDB" id="A0AA89BMU4"/>
<dbReference type="GO" id="GO:0005975">
    <property type="term" value="P:carbohydrate metabolic process"/>
    <property type="evidence" value="ECO:0007669"/>
    <property type="project" value="InterPro"/>
</dbReference>
<keyword evidence="1" id="KW-1015">Disulfide bond</keyword>
<dbReference type="PANTHER" id="PTHR11177:SF317">
    <property type="entry name" value="CHITINASE 12-RELATED"/>
    <property type="match status" value="1"/>
</dbReference>
<evidence type="ECO:0000313" key="6">
    <source>
        <dbReference type="Proteomes" id="UP001186944"/>
    </source>
</evidence>
<dbReference type="GO" id="GO:0008061">
    <property type="term" value="F:chitin binding"/>
    <property type="evidence" value="ECO:0007669"/>
    <property type="project" value="InterPro"/>
</dbReference>
<accession>A0AA89BMU4</accession>
<feature type="compositionally biased region" description="Low complexity" evidence="2">
    <location>
        <begin position="791"/>
        <end position="800"/>
    </location>
</feature>
<sequence length="1068" mass="120149">FKMVITFFFFFPVLFNIEFNNGLQTKNYKRICYYTNWSQYRPGEGKFAPENIDPFLCTHIVYAYAKLDGNRITHVEWNDEDSAWSSGMYTRLNNLKLKNPSLKTLLGIGGWSQKRKPISKMAALMDNRQEFANTSVVYLRSRGFDGLVIDWQYPEGFNDKKNLPLLLKEIRRAFDQDAKVSGQPALLLAIGAPGGEERIKHGYDVKAIDRYVDIINLMSYDFHGSWETVTGHHSSLYPGPEEVWYAAQLNVDWAANKWIGDGASKEKLIIGIPMYGRGYSLEYRFHSGIGSSANGGSSPGEFLKTTGTLAFYEICRLLKTGAKATWLSERRVPYLIHGKDWVGYDNQRSVSEKVQYVMDKALGGVMIMSLDQDDFGGTFCSNSVRYPLLTAINMTLNGEFVITTPDTITTTITTSPSSASTLSATTGVPEIKNIAESNKIQFTKVKEPTMSPKVTTTNKVTEVSSKIIEATHATLDFISTTKTSFTQSPKLQNKNTRIITPPDTTFFPEVDLVSSTIKSVITTTEGSKIQLNDNAAEINILQTDQKNAMANKLSTLNNGTNKEKEKKGVDTEMNVLQSDTNVSTSLDSIKSENNDSMNVVKLSKYISSIGKKQTTEKPTFEVIDLSENYATNSSFSRRKLLQADPQQTQNDGQQSSSRDAMGGFGNVLNSLFSVISEFSGGIRPRSTPPRRRNDSPRRRNDAGRQRQFRQNSRDNSVTGISSTSPFDQQPETLSRDIQRRREPGSSSVTPVPGRRNIRNRRPLSDRNNNQPSSQRINRLRGNLRRRRPNRNRLNPNRNGNQGASNPNDVNQDPATDRINRRRNMRNRALQQSRRNGNGGRNNVGLGRNSIAQRSMARNGLTRGQIRDSFFTRVRESEPSLLQEPLLTSMDIPSLERLLGMSATTSPSETNAQQNDLARRGNNARSLSQQRRRILSRLPPAFNRPFRRSTIIPRRNQFRQITNLNSRNGNTNSSLMIIPLENLDQSLQQVVSAGPGERIRNQTTMLRRNFQRAVMANPPTSIMRNVPNRRVSLIQGSVSNSGLSSNVALNNPQTQLVRPRERLFQLDRQ</sequence>
<dbReference type="InterPro" id="IPR050314">
    <property type="entry name" value="Glycosyl_Hydrlase_18"/>
</dbReference>
<feature type="compositionally biased region" description="Polar residues" evidence="2">
    <location>
        <begin position="765"/>
        <end position="776"/>
    </location>
</feature>
<dbReference type="PANTHER" id="PTHR11177">
    <property type="entry name" value="CHITINASE"/>
    <property type="match status" value="1"/>
</dbReference>
<dbReference type="Pfam" id="PF00704">
    <property type="entry name" value="Glyco_hydro_18"/>
    <property type="match status" value="1"/>
</dbReference>
<dbReference type="GO" id="GO:0005576">
    <property type="term" value="C:extracellular region"/>
    <property type="evidence" value="ECO:0007669"/>
    <property type="project" value="TreeGrafter"/>
</dbReference>
<organism evidence="5 6">
    <name type="scientific">Pinctada imbricata</name>
    <name type="common">Atlantic pearl-oyster</name>
    <name type="synonym">Pinctada martensii</name>
    <dbReference type="NCBI Taxonomy" id="66713"/>
    <lineage>
        <taxon>Eukaryota</taxon>
        <taxon>Metazoa</taxon>
        <taxon>Spiralia</taxon>
        <taxon>Lophotrochozoa</taxon>
        <taxon>Mollusca</taxon>
        <taxon>Bivalvia</taxon>
        <taxon>Autobranchia</taxon>
        <taxon>Pteriomorphia</taxon>
        <taxon>Pterioida</taxon>
        <taxon>Pterioidea</taxon>
        <taxon>Pteriidae</taxon>
        <taxon>Pinctada</taxon>
    </lineage>
</organism>
<feature type="region of interest" description="Disordered" evidence="2">
    <location>
        <begin position="679"/>
        <end position="848"/>
    </location>
</feature>
<dbReference type="Proteomes" id="UP001186944">
    <property type="component" value="Unassembled WGS sequence"/>
</dbReference>
<dbReference type="InterPro" id="IPR017853">
    <property type="entry name" value="GH"/>
</dbReference>